<dbReference type="Proteomes" id="UP001392437">
    <property type="component" value="Unassembled WGS sequence"/>
</dbReference>
<organism evidence="2 3">
    <name type="scientific">Apiospora kogelbergensis</name>
    <dbReference type="NCBI Taxonomy" id="1337665"/>
    <lineage>
        <taxon>Eukaryota</taxon>
        <taxon>Fungi</taxon>
        <taxon>Dikarya</taxon>
        <taxon>Ascomycota</taxon>
        <taxon>Pezizomycotina</taxon>
        <taxon>Sordariomycetes</taxon>
        <taxon>Xylariomycetidae</taxon>
        <taxon>Amphisphaeriales</taxon>
        <taxon>Apiosporaceae</taxon>
        <taxon>Apiospora</taxon>
    </lineage>
</organism>
<comment type="caution">
    <text evidence="2">The sequence shown here is derived from an EMBL/GenBank/DDBJ whole genome shotgun (WGS) entry which is preliminary data.</text>
</comment>
<proteinExistence type="inferred from homology"/>
<evidence type="ECO:0008006" key="4">
    <source>
        <dbReference type="Google" id="ProtNLM"/>
    </source>
</evidence>
<name>A0AAW0QH75_9PEZI</name>
<comment type="similarity">
    <text evidence="1">Belongs to the fungal fucose-specific lectin family.</text>
</comment>
<dbReference type="InterPro" id="IPR012475">
    <property type="entry name" value="Fungal_lectin"/>
</dbReference>
<protein>
    <recommendedName>
        <fullName evidence="4">Fucose-specific lectin</fullName>
    </recommendedName>
</protein>
<dbReference type="EMBL" id="JAQQWP010000009">
    <property type="protein sequence ID" value="KAK8101917.1"/>
    <property type="molecule type" value="Genomic_DNA"/>
</dbReference>
<dbReference type="Gene3D" id="2.120.10.70">
    <property type="entry name" value="Fucose-specific lectin"/>
    <property type="match status" value="2"/>
</dbReference>
<evidence type="ECO:0000256" key="1">
    <source>
        <dbReference type="ARBA" id="ARBA00009042"/>
    </source>
</evidence>
<sequence length="316" mass="35601">MTYKIRAGTALDGCVTSEDRRVYMQDEDDYIVEFIYKDGQWNSGTQIVQAAPGAGIAAVWWDQLGRASSGICLYYLNKDFVLCEKNLDLYKENKWYDGGLVNKGWKLYPTSQISAKIQQMSRTHKTDLRMFVVGQMEDVYRGGEWSLVKGWDFGKGHPGTCLTVCEHKYENRYDALLSLFAAANYVIDRNSVFYQAPDLRIVEMTPASSTGAWTTTTIIPKAPAGSAIASYQVESLKPNLFYVRPEEHTIAWHMAMGHGNWNAGSLNKKIAEGSKFTSWRRDGVVYSYVQTAENPSKVTEWTGTNWKETAVLPSNA</sequence>
<evidence type="ECO:0000313" key="2">
    <source>
        <dbReference type="EMBL" id="KAK8101917.1"/>
    </source>
</evidence>
<evidence type="ECO:0000313" key="3">
    <source>
        <dbReference type="Proteomes" id="UP001392437"/>
    </source>
</evidence>
<gene>
    <name evidence="2" type="ORF">PG999_012291</name>
</gene>
<dbReference type="AlphaFoldDB" id="A0AAW0QH75"/>
<dbReference type="SUPFAM" id="SSF89372">
    <property type="entry name" value="Fucose-specific lectin"/>
    <property type="match status" value="2"/>
</dbReference>
<reference evidence="2 3" key="1">
    <citation type="submission" date="2023-01" db="EMBL/GenBank/DDBJ databases">
        <title>Analysis of 21 Apiospora genomes using comparative genomics revels a genus with tremendous synthesis potential of carbohydrate active enzymes and secondary metabolites.</title>
        <authorList>
            <person name="Sorensen T."/>
        </authorList>
    </citation>
    <scope>NUCLEOTIDE SEQUENCE [LARGE SCALE GENOMIC DNA]</scope>
    <source>
        <strain evidence="2 3">CBS 117206</strain>
    </source>
</reference>
<accession>A0AAW0QH75</accession>
<dbReference type="Pfam" id="PF07938">
    <property type="entry name" value="Fungal_lectin"/>
    <property type="match status" value="1"/>
</dbReference>
<keyword evidence="3" id="KW-1185">Reference proteome</keyword>